<dbReference type="Proteomes" id="UP000254156">
    <property type="component" value="Unassembled WGS sequence"/>
</dbReference>
<evidence type="ECO:0000313" key="2">
    <source>
        <dbReference type="EMBL" id="SUB89277.1"/>
    </source>
</evidence>
<dbReference type="RefSeq" id="WP_025004135.1">
    <property type="nucleotide sequence ID" value="NZ_JASBZX010000001.1"/>
</dbReference>
<dbReference type="EMBL" id="UGTF01000002">
    <property type="protein sequence ID" value="SUB89277.1"/>
    <property type="molecule type" value="Genomic_DNA"/>
</dbReference>
<evidence type="ECO:0000313" key="3">
    <source>
        <dbReference type="Proteomes" id="UP000030103"/>
    </source>
</evidence>
<reference evidence="2 4" key="2">
    <citation type="submission" date="2018-06" db="EMBL/GenBank/DDBJ databases">
        <authorList>
            <consortium name="Pathogen Informatics"/>
            <person name="Doyle S."/>
        </authorList>
    </citation>
    <scope>NUCLEOTIDE SEQUENCE [LARGE SCALE GENOMIC DNA]</scope>
    <source>
        <strain evidence="2 4">NCTC11632</strain>
    </source>
</reference>
<dbReference type="Proteomes" id="UP000030103">
    <property type="component" value="Unassembled WGS sequence"/>
</dbReference>
<evidence type="ECO:0000313" key="4">
    <source>
        <dbReference type="Proteomes" id="UP000254156"/>
    </source>
</evidence>
<sequence length="130" mass="14591">MAFRSTLKLGGKEYDVLDCKYSLRRDVDSKGRPSSNIYGGRIRVRVESTADTTILEHMVNQFKPFSGSILFKKGDEEAKMKELTFENAYIIEFEEGIDIVGENPMSLAVTISAQTIKIGGAQYEENWPTA</sequence>
<protein>
    <recommendedName>
        <fullName evidence="5">Type VI secretion system needle protein Hcp</fullName>
    </recommendedName>
</protein>
<reference evidence="1 3" key="1">
    <citation type="submission" date="2014-09" db="EMBL/GenBank/DDBJ databases">
        <title>Draft Genome Sequence of Porphyromonas macacae COT-192_OH2859.</title>
        <authorList>
            <person name="Wallis C."/>
            <person name="Deusch O."/>
            <person name="O'Flynn C."/>
            <person name="Davis I."/>
            <person name="Horsfall A."/>
            <person name="Kirkwood N."/>
            <person name="Harris S."/>
            <person name="Eisen J.A."/>
            <person name="Coil D.A."/>
            <person name="Darling A.E."/>
            <person name="Jospin G."/>
            <person name="Alexiev A."/>
        </authorList>
    </citation>
    <scope>NUCLEOTIDE SEQUENCE [LARGE SCALE GENOMIC DNA]</scope>
    <source>
        <strain evidence="3">COT-192 OH2859</strain>
        <strain evidence="1">COT-192_OH2859</strain>
    </source>
</reference>
<gene>
    <name evidence="1" type="ORF">HQ47_04060</name>
    <name evidence="2" type="ORF">NCTC11632_01379</name>
</gene>
<organism evidence="1 3">
    <name type="scientific">Porphyromonas macacae</name>
    <dbReference type="NCBI Taxonomy" id="28115"/>
    <lineage>
        <taxon>Bacteria</taxon>
        <taxon>Pseudomonadati</taxon>
        <taxon>Bacteroidota</taxon>
        <taxon>Bacteroidia</taxon>
        <taxon>Bacteroidales</taxon>
        <taxon>Porphyromonadaceae</taxon>
        <taxon>Porphyromonas</taxon>
    </lineage>
</organism>
<dbReference type="GO" id="GO:0033104">
    <property type="term" value="C:type VI protein secretion system complex"/>
    <property type="evidence" value="ECO:0007669"/>
    <property type="project" value="InterPro"/>
</dbReference>
<keyword evidence="3" id="KW-1185">Reference proteome</keyword>
<dbReference type="STRING" id="28115.HQ47_04060"/>
<dbReference type="Pfam" id="PF17642">
    <property type="entry name" value="TssD"/>
    <property type="match status" value="1"/>
</dbReference>
<proteinExistence type="predicted"/>
<evidence type="ECO:0008006" key="5">
    <source>
        <dbReference type="Google" id="ProtNLM"/>
    </source>
</evidence>
<dbReference type="AlphaFoldDB" id="A0A0A2EBQ2"/>
<dbReference type="InterPro" id="IPR041408">
    <property type="entry name" value="Hcp_Tssd"/>
</dbReference>
<name>A0A0A2EBQ2_9PORP</name>
<dbReference type="OrthoDB" id="955509at2"/>
<dbReference type="EMBL" id="JRFA01000009">
    <property type="protein sequence ID" value="KGN75087.1"/>
    <property type="molecule type" value="Genomic_DNA"/>
</dbReference>
<evidence type="ECO:0000313" key="1">
    <source>
        <dbReference type="EMBL" id="KGN75087.1"/>
    </source>
</evidence>
<accession>A0A0A2EBQ2</accession>